<keyword evidence="2" id="KW-0812">Transmembrane</keyword>
<feature type="transmembrane region" description="Helical" evidence="2">
    <location>
        <begin position="985"/>
        <end position="1008"/>
    </location>
</feature>
<feature type="region of interest" description="Disordered" evidence="1">
    <location>
        <begin position="36"/>
        <end position="309"/>
    </location>
</feature>
<gene>
    <name evidence="3" type="ORF">C449_04230</name>
</gene>
<reference evidence="3 4" key="1">
    <citation type="journal article" date="2014" name="PLoS Genet.">
        <title>Phylogenetically driven sequencing of extremely halophilic archaea reveals strategies for static and dynamic osmo-response.</title>
        <authorList>
            <person name="Becker E.A."/>
            <person name="Seitzer P.M."/>
            <person name="Tritt A."/>
            <person name="Larsen D."/>
            <person name="Krusor M."/>
            <person name="Yao A.I."/>
            <person name="Wu D."/>
            <person name="Madern D."/>
            <person name="Eisen J.A."/>
            <person name="Darling A.E."/>
            <person name="Facciotti M.T."/>
        </authorList>
    </citation>
    <scope>NUCLEOTIDE SEQUENCE [LARGE SCALE GENOMIC DNA]</scope>
    <source>
        <strain evidence="3 4">DSM 5350</strain>
    </source>
</reference>
<feature type="compositionally biased region" description="Low complexity" evidence="1">
    <location>
        <begin position="153"/>
        <end position="168"/>
    </location>
</feature>
<dbReference type="Gene3D" id="2.60.40.10">
    <property type="entry name" value="Immunoglobulins"/>
    <property type="match status" value="2"/>
</dbReference>
<dbReference type="OrthoDB" id="56770at2157"/>
<evidence type="ECO:0000256" key="1">
    <source>
        <dbReference type="SAM" id="MobiDB-lite"/>
    </source>
</evidence>
<evidence type="ECO:0000256" key="2">
    <source>
        <dbReference type="SAM" id="Phobius"/>
    </source>
</evidence>
<evidence type="ECO:0000313" key="3">
    <source>
        <dbReference type="EMBL" id="EMA46525.1"/>
    </source>
</evidence>
<protein>
    <submittedName>
        <fullName evidence="3">Uncharacterized protein</fullName>
    </submittedName>
</protein>
<comment type="caution">
    <text evidence="3">The sequence shown here is derived from an EMBL/GenBank/DDBJ whole genome shotgun (WGS) entry which is preliminary data.</text>
</comment>
<sequence>METPMNRSTVFTLLIGLLVIQGSVAGVVGNDANASANGTNATTEESSVTEHPTEDNGSVDMEAIMNSATNNSSEPRSESDNSSNGTSETTTASETTTTEEESTTTETATTTTPTETTTESTTQSETTTETTTTTPTETESSDSTRQTEDSESESSTTGGETSTTTTDGQSGGNGAATQPSGQSESQSPEAGGAQSQPTGQAAAGADSTSAQTASTAGSQGGSAAQAGAERSSGGQAGSAQAGGAQAGGAQTGGAPSGAAPSGAGGQAGTGAQTGGSQAGAGAQAGGTQAGGAQAGGNGAQTASPDAEFNVTGVDDSVAVGGSGTVAVTIENTGEDATDAVVDFQSPSGDLLFGQSPTTSRYVGEWDEGETRTIEVTMQATPSADTAEYPVRATVSYEDDDGNAAQSAPLTFGVTPGGEQSFSLGSVDGDLSVGDSGTITGTITNEGPETATDAVLTVGPNASRDVIPRQTQVVLGTLDPDESEGFELPVIVDSEAEPGLRQLPLTVQYYDDDGNPMQSSTLNARVEIDEERDDFAIESVEPAVEAGEEGTLSVTLTNTGGNVTDATVSTQSLSGGILFGQSANATRFVEDWDAGDTRTFEYDVRAAEGATGATYPLQTSISYDDSDGDQGQAGPLAFGVTPGESVDDFSVVETTSNVQVGDEGPISVTLENTGANASEATVSLQSLTGDITFGRTANATQFVGDWPAGAQRTITFNATASNTTDVQSYPFQASVSYSDGDGDTARGGPFTIGVTPQPEQAFDLDNAASTLRVGDEGNVTAQITNEGPQDVQNAVVQLVTQGENINPQETEFAVGNLPAGETANVSFPVEVTDSAEAGQRQFSFVVEYDNQNGDPRRSGTLDTQVPIEPQRDEFTIEPANASVGAGSSETMTLNVTNNRDSVVRNVNAKAFVDAPLSISSDEAYISRLGPGETKQIAFDVSAGGDASEGQYPLSVDFQYDTADGESKLSQTYEVPVETTASEGGGLFSSLGLTIGLVALLVVIGVGWVWSRR</sequence>
<dbReference type="Proteomes" id="UP000011669">
    <property type="component" value="Unassembled WGS sequence"/>
</dbReference>
<keyword evidence="2" id="KW-0472">Membrane</keyword>
<name>M0MQ05_9EURY</name>
<feature type="compositionally biased region" description="Low complexity" evidence="1">
    <location>
        <begin position="70"/>
        <end position="96"/>
    </location>
</feature>
<accession>M0MQ05</accession>
<dbReference type="STRING" id="1227455.C449_04230"/>
<dbReference type="InParanoid" id="M0MQ05"/>
<dbReference type="PANTHER" id="PTHR35902">
    <property type="entry name" value="S-LAYER DOMAIN-LIKE PROTEIN-RELATED"/>
    <property type="match status" value="1"/>
</dbReference>
<feature type="compositionally biased region" description="Gly residues" evidence="1">
    <location>
        <begin position="244"/>
        <end position="255"/>
    </location>
</feature>
<dbReference type="AlphaFoldDB" id="M0MQ05"/>
<organism evidence="3 4">
    <name type="scientific">Halococcus saccharolyticus DSM 5350</name>
    <dbReference type="NCBI Taxonomy" id="1227455"/>
    <lineage>
        <taxon>Archaea</taxon>
        <taxon>Methanobacteriati</taxon>
        <taxon>Methanobacteriota</taxon>
        <taxon>Stenosarchaea group</taxon>
        <taxon>Halobacteria</taxon>
        <taxon>Halobacteriales</taxon>
        <taxon>Halococcaceae</taxon>
        <taxon>Halococcus</taxon>
    </lineage>
</organism>
<proteinExistence type="predicted"/>
<dbReference type="PATRIC" id="fig|1227455.4.peg.858"/>
<keyword evidence="4" id="KW-1185">Reference proteome</keyword>
<dbReference type="EMBL" id="AOMD01000013">
    <property type="protein sequence ID" value="EMA46525.1"/>
    <property type="molecule type" value="Genomic_DNA"/>
</dbReference>
<dbReference type="InterPro" id="IPR013783">
    <property type="entry name" value="Ig-like_fold"/>
</dbReference>
<feature type="compositionally biased region" description="Gly residues" evidence="1">
    <location>
        <begin position="262"/>
        <end position="298"/>
    </location>
</feature>
<feature type="compositionally biased region" description="Low complexity" evidence="1">
    <location>
        <begin position="178"/>
        <end position="243"/>
    </location>
</feature>
<dbReference type="PANTHER" id="PTHR35902:SF3">
    <property type="entry name" value="NPCBM-ASSOCIATED, NEW3 DOMAIN OF ALPHA-GALACTOSIDASE"/>
    <property type="match status" value="1"/>
</dbReference>
<feature type="compositionally biased region" description="Low complexity" evidence="1">
    <location>
        <begin position="104"/>
        <end position="144"/>
    </location>
</feature>
<keyword evidence="2" id="KW-1133">Transmembrane helix</keyword>
<evidence type="ECO:0000313" key="4">
    <source>
        <dbReference type="Proteomes" id="UP000011669"/>
    </source>
</evidence>